<name>A0ABT1IG63_9PSEU</name>
<accession>A0ABT1IG63</accession>
<dbReference type="EMBL" id="JAMTCO010000010">
    <property type="protein sequence ID" value="MCP2271622.1"/>
    <property type="molecule type" value="Genomic_DNA"/>
</dbReference>
<keyword evidence="1" id="KW-1133">Transmembrane helix</keyword>
<evidence type="ECO:0000256" key="1">
    <source>
        <dbReference type="SAM" id="Phobius"/>
    </source>
</evidence>
<evidence type="ECO:0000259" key="2">
    <source>
        <dbReference type="Pfam" id="PF01882"/>
    </source>
</evidence>
<comment type="caution">
    <text evidence="3">The sequence shown here is derived from an EMBL/GenBank/DDBJ whole genome shotgun (WGS) entry which is preliminary data.</text>
</comment>
<sequence>MNRVQRWATARRTAGRSGWRGTDALFRGAIGGLGLVGVGVVAHRIDLVLIGAPLLLGTIAALAVPTGPVPAPKLERLPAAVESGDRTKAAITVAAGPGVEYLAIRLPSPDHTAIGPVHLLPGSATTIRAALRWNAWGEGVDLRPDHLAASRDALLINGPVVGAESRRTVLPPITPLAPGPLPPRASGLVGAHRARRPGDGVELRAVRPFQPGDRLRRIDWRVTLRAGAATGEPLAVPHVRERHAEVDADLVLVLDSLVDVGADLGEWSTAAAGVAVRPGGSLDRAVRSAASLAAGYLRQGDRVGLVDLGRPQLSVPPGVGHRQLVRVRHQLVACTRTAGWATRPVLLPKQIPRGAVVVFLSPFLDDATVTAATATARRHLVIAVDTLPAPLLADPSTPWGEVVRLVVAGEHRARRNALRANGVAVVDSADAVASALRRVRS</sequence>
<dbReference type="Proteomes" id="UP001205185">
    <property type="component" value="Unassembled WGS sequence"/>
</dbReference>
<dbReference type="RefSeq" id="WP_253888581.1">
    <property type="nucleotide sequence ID" value="NZ_BAAAVB010000003.1"/>
</dbReference>
<protein>
    <submittedName>
        <fullName evidence="3">Uncharacterized conserved protein, DUF58 family, contains vWF domain</fullName>
    </submittedName>
</protein>
<evidence type="ECO:0000313" key="3">
    <source>
        <dbReference type="EMBL" id="MCP2271622.1"/>
    </source>
</evidence>
<reference evidence="3 4" key="1">
    <citation type="submission" date="2022-06" db="EMBL/GenBank/DDBJ databases">
        <title>Genomic Encyclopedia of Archaeal and Bacterial Type Strains, Phase II (KMG-II): from individual species to whole genera.</title>
        <authorList>
            <person name="Goeker M."/>
        </authorList>
    </citation>
    <scope>NUCLEOTIDE SEQUENCE [LARGE SCALE GENOMIC DNA]</scope>
    <source>
        <strain evidence="3 4">DSM 44255</strain>
    </source>
</reference>
<keyword evidence="1" id="KW-0472">Membrane</keyword>
<feature type="domain" description="DUF58" evidence="2">
    <location>
        <begin position="206"/>
        <end position="385"/>
    </location>
</feature>
<keyword evidence="1" id="KW-0812">Transmembrane</keyword>
<dbReference type="PANTHER" id="PTHR33608">
    <property type="entry name" value="BLL2464 PROTEIN"/>
    <property type="match status" value="1"/>
</dbReference>
<evidence type="ECO:0000313" key="4">
    <source>
        <dbReference type="Proteomes" id="UP001205185"/>
    </source>
</evidence>
<organism evidence="3 4">
    <name type="scientific">Actinokineospora diospyrosa</name>
    <dbReference type="NCBI Taxonomy" id="103728"/>
    <lineage>
        <taxon>Bacteria</taxon>
        <taxon>Bacillati</taxon>
        <taxon>Actinomycetota</taxon>
        <taxon>Actinomycetes</taxon>
        <taxon>Pseudonocardiales</taxon>
        <taxon>Pseudonocardiaceae</taxon>
        <taxon>Actinokineospora</taxon>
    </lineage>
</organism>
<dbReference type="Pfam" id="PF01882">
    <property type="entry name" value="DUF58"/>
    <property type="match status" value="1"/>
</dbReference>
<feature type="transmembrane region" description="Helical" evidence="1">
    <location>
        <begin position="47"/>
        <end position="67"/>
    </location>
</feature>
<dbReference type="InterPro" id="IPR002881">
    <property type="entry name" value="DUF58"/>
</dbReference>
<gene>
    <name evidence="3" type="ORF">LV75_004136</name>
</gene>
<proteinExistence type="predicted"/>
<dbReference type="PANTHER" id="PTHR33608:SF14">
    <property type="entry name" value="POSSIBLE CONSERVED SECRETED PROTEIN"/>
    <property type="match status" value="1"/>
</dbReference>
<keyword evidence="4" id="KW-1185">Reference proteome</keyword>